<sequence>MFADAVAYGIALAAIDRGLTFRARAATMSGSVLAILGIGVLTDAVRRGVFGSAPESQVIMVGASISLAVNATVLYLLGAYRKEGVHLRATWIFTKVDVIANLAVILSGAIIWLTGFRLVDLIVGAAIGLYVIKEGFEIVGEAKEAREEAR</sequence>
<dbReference type="Pfam" id="PF01545">
    <property type="entry name" value="Cation_efflux"/>
    <property type="match status" value="1"/>
</dbReference>
<feature type="transmembrane region" description="Helical" evidence="5">
    <location>
        <begin position="57"/>
        <end position="77"/>
    </location>
</feature>
<keyword evidence="4 5" id="KW-0472">Membrane</keyword>
<comment type="caution">
    <text evidence="7">The sequence shown here is derived from an EMBL/GenBank/DDBJ whole genome shotgun (WGS) entry which is preliminary data.</text>
</comment>
<proteinExistence type="predicted"/>
<evidence type="ECO:0000256" key="3">
    <source>
        <dbReference type="ARBA" id="ARBA00022989"/>
    </source>
</evidence>
<accession>E6PXX3</accession>
<dbReference type="Gene3D" id="1.20.1510.10">
    <property type="entry name" value="Cation efflux protein transmembrane domain"/>
    <property type="match status" value="1"/>
</dbReference>
<dbReference type="EMBL" id="CABN01000050">
    <property type="protein sequence ID" value="CBH99782.1"/>
    <property type="molecule type" value="Genomic_DNA"/>
</dbReference>
<evidence type="ECO:0000259" key="6">
    <source>
        <dbReference type="Pfam" id="PF01545"/>
    </source>
</evidence>
<keyword evidence="3 5" id="KW-1133">Transmembrane helix</keyword>
<reference evidence="7" key="1">
    <citation type="submission" date="2009-10" db="EMBL/GenBank/DDBJ databases">
        <title>Diversity of trophic interactions inside an arsenic-rich microbial ecosystem.</title>
        <authorList>
            <person name="Bertin P.N."/>
            <person name="Heinrich-Salmeron A."/>
            <person name="Pelletier E."/>
            <person name="Goulhen-Chollet F."/>
            <person name="Arsene-Ploetze F."/>
            <person name="Gallien S."/>
            <person name="Calteau A."/>
            <person name="Vallenet D."/>
            <person name="Casiot C."/>
            <person name="Chane-Woon-Ming B."/>
            <person name="Giloteaux L."/>
            <person name="Barakat M."/>
            <person name="Bonnefoy V."/>
            <person name="Bruneel O."/>
            <person name="Chandler M."/>
            <person name="Cleiss J."/>
            <person name="Duran R."/>
            <person name="Elbaz-Poulichet F."/>
            <person name="Fonknechten N."/>
            <person name="Lauga B."/>
            <person name="Mornico D."/>
            <person name="Ortet P."/>
            <person name="Schaeffer C."/>
            <person name="Siguier P."/>
            <person name="Alexander Thil Smith A."/>
            <person name="Van Dorsselaer A."/>
            <person name="Weissenbach J."/>
            <person name="Medigue C."/>
            <person name="Le Paslier D."/>
        </authorList>
    </citation>
    <scope>NUCLEOTIDE SEQUENCE</scope>
</reference>
<evidence type="ECO:0000256" key="2">
    <source>
        <dbReference type="ARBA" id="ARBA00022692"/>
    </source>
</evidence>
<gene>
    <name evidence="7" type="ORF">CARN3_0733</name>
</gene>
<name>E6PXX3_9ZZZZ</name>
<feature type="transmembrane region" description="Helical" evidence="5">
    <location>
        <begin position="25"/>
        <end position="45"/>
    </location>
</feature>
<dbReference type="InterPro" id="IPR027469">
    <property type="entry name" value="Cation_efflux_TMD_sf"/>
</dbReference>
<comment type="subcellular location">
    <subcellularLocation>
        <location evidence="1">Membrane</location>
        <topology evidence="1">Multi-pass membrane protein</topology>
    </subcellularLocation>
</comment>
<dbReference type="AlphaFoldDB" id="E6PXX3"/>
<keyword evidence="2 5" id="KW-0812">Transmembrane</keyword>
<feature type="domain" description="Cation efflux protein transmembrane" evidence="6">
    <location>
        <begin position="26"/>
        <end position="140"/>
    </location>
</feature>
<evidence type="ECO:0000256" key="5">
    <source>
        <dbReference type="SAM" id="Phobius"/>
    </source>
</evidence>
<dbReference type="SUPFAM" id="SSF161111">
    <property type="entry name" value="Cation efflux protein transmembrane domain-like"/>
    <property type="match status" value="1"/>
</dbReference>
<evidence type="ECO:0000256" key="1">
    <source>
        <dbReference type="ARBA" id="ARBA00004141"/>
    </source>
</evidence>
<evidence type="ECO:0000256" key="4">
    <source>
        <dbReference type="ARBA" id="ARBA00023136"/>
    </source>
</evidence>
<dbReference type="GO" id="GO:0008324">
    <property type="term" value="F:monoatomic cation transmembrane transporter activity"/>
    <property type="evidence" value="ECO:0007669"/>
    <property type="project" value="InterPro"/>
</dbReference>
<dbReference type="InterPro" id="IPR058533">
    <property type="entry name" value="Cation_efflux_TM"/>
</dbReference>
<feature type="transmembrane region" description="Helical" evidence="5">
    <location>
        <begin position="98"/>
        <end position="119"/>
    </location>
</feature>
<organism evidence="7">
    <name type="scientific">mine drainage metagenome</name>
    <dbReference type="NCBI Taxonomy" id="410659"/>
    <lineage>
        <taxon>unclassified sequences</taxon>
        <taxon>metagenomes</taxon>
        <taxon>ecological metagenomes</taxon>
    </lineage>
</organism>
<evidence type="ECO:0000313" key="7">
    <source>
        <dbReference type="EMBL" id="CBH99782.1"/>
    </source>
</evidence>
<dbReference type="GO" id="GO:0016020">
    <property type="term" value="C:membrane"/>
    <property type="evidence" value="ECO:0007669"/>
    <property type="project" value="UniProtKB-SubCell"/>
</dbReference>
<protein>
    <submittedName>
        <fullName evidence="7">RND OM export protein</fullName>
    </submittedName>
</protein>